<dbReference type="EMBL" id="CP045798">
    <property type="protein sequence ID" value="QNB46790.1"/>
    <property type="molecule type" value="Genomic_DNA"/>
</dbReference>
<gene>
    <name evidence="3" type="ORF">BR63_11005</name>
</gene>
<dbReference type="AlphaFoldDB" id="A0A7G6E3Y6"/>
<evidence type="ECO:0000259" key="2">
    <source>
        <dbReference type="Pfam" id="PF09851"/>
    </source>
</evidence>
<proteinExistence type="predicted"/>
<organism evidence="3 4">
    <name type="scientific">Thermanaerosceptrum fracticalcis</name>
    <dbReference type="NCBI Taxonomy" id="1712410"/>
    <lineage>
        <taxon>Bacteria</taxon>
        <taxon>Bacillati</taxon>
        <taxon>Bacillota</taxon>
        <taxon>Clostridia</taxon>
        <taxon>Eubacteriales</taxon>
        <taxon>Peptococcaceae</taxon>
        <taxon>Thermanaerosceptrum</taxon>
    </lineage>
</organism>
<keyword evidence="1" id="KW-1133">Transmembrane helix</keyword>
<protein>
    <submittedName>
        <fullName evidence="3">SHOCT domain-containing protein</fullName>
    </submittedName>
</protein>
<keyword evidence="1" id="KW-0472">Membrane</keyword>
<feature type="transmembrane region" description="Helical" evidence="1">
    <location>
        <begin position="12"/>
        <end position="37"/>
    </location>
</feature>
<dbReference type="Pfam" id="PF09851">
    <property type="entry name" value="SHOCT"/>
    <property type="match status" value="1"/>
</dbReference>
<evidence type="ECO:0000313" key="4">
    <source>
        <dbReference type="Proteomes" id="UP000515847"/>
    </source>
</evidence>
<evidence type="ECO:0000256" key="1">
    <source>
        <dbReference type="SAM" id="Phobius"/>
    </source>
</evidence>
<keyword evidence="1" id="KW-0812">Transmembrane</keyword>
<dbReference type="InterPro" id="IPR033788">
    <property type="entry name" value="VbhA-like"/>
</dbReference>
<sequence length="81" mass="9354">MINMMGYGMMSFGMWFFMLLWWGVIIAGIFLAGYGLIQLFHNKKTEKNTPGNVALEQLKIRYAAGEISLEEYNERKQVLLS</sequence>
<dbReference type="Proteomes" id="UP000515847">
    <property type="component" value="Chromosome"/>
</dbReference>
<dbReference type="InterPro" id="IPR018649">
    <property type="entry name" value="SHOCT"/>
</dbReference>
<feature type="domain" description="SHOCT" evidence="2">
    <location>
        <begin position="54"/>
        <end position="80"/>
    </location>
</feature>
<evidence type="ECO:0000313" key="3">
    <source>
        <dbReference type="EMBL" id="QNB46790.1"/>
    </source>
</evidence>
<keyword evidence="4" id="KW-1185">Reference proteome</keyword>
<name>A0A7G6E3Y6_THEFR</name>
<dbReference type="CDD" id="cd11586">
    <property type="entry name" value="VbhA_like"/>
    <property type="match status" value="1"/>
</dbReference>
<dbReference type="KEGG" id="tfr:BR63_11005"/>
<accession>A0A7G6E3Y6</accession>
<reference evidence="3 4" key="1">
    <citation type="journal article" date="2019" name="Front. Microbiol.">
        <title>Thermoanaerosceptrum fracticalcis gen. nov. sp. nov., a Novel Fumarate-Fermenting Microorganism From a Deep Fractured Carbonate Aquifer of the US Great Basin.</title>
        <authorList>
            <person name="Hamilton-Brehm S.D."/>
            <person name="Stewart L.E."/>
            <person name="Zavarin M."/>
            <person name="Caldwell M."/>
            <person name="Lawson P.A."/>
            <person name="Onstott T.C."/>
            <person name="Grzymski J."/>
            <person name="Neveux I."/>
            <person name="Lollar B.S."/>
            <person name="Russell C.E."/>
            <person name="Moser D.P."/>
        </authorList>
    </citation>
    <scope>NUCLEOTIDE SEQUENCE [LARGE SCALE GENOMIC DNA]</scope>
    <source>
        <strain evidence="3 4">DRI-13</strain>
    </source>
</reference>